<feature type="chain" id="PRO_5038923429" description="Lipoprotein" evidence="1">
    <location>
        <begin position="20"/>
        <end position="333"/>
    </location>
</feature>
<keyword evidence="3" id="KW-1185">Reference proteome</keyword>
<dbReference type="Proteomes" id="UP000199068">
    <property type="component" value="Unassembled WGS sequence"/>
</dbReference>
<dbReference type="PROSITE" id="PS51257">
    <property type="entry name" value="PROKAR_LIPOPROTEIN"/>
    <property type="match status" value="1"/>
</dbReference>
<evidence type="ECO:0000313" key="3">
    <source>
        <dbReference type="Proteomes" id="UP000199068"/>
    </source>
</evidence>
<evidence type="ECO:0008006" key="4">
    <source>
        <dbReference type="Google" id="ProtNLM"/>
    </source>
</evidence>
<dbReference type="RefSeq" id="WP_207645442.1">
    <property type="nucleotide sequence ID" value="NZ_FNGW01000014.1"/>
</dbReference>
<keyword evidence="1" id="KW-0732">Signal</keyword>
<organism evidence="2 3">
    <name type="scientific">Romboutsia lituseburensis DSM 797</name>
    <dbReference type="NCBI Taxonomy" id="1121325"/>
    <lineage>
        <taxon>Bacteria</taxon>
        <taxon>Bacillati</taxon>
        <taxon>Bacillota</taxon>
        <taxon>Clostridia</taxon>
        <taxon>Peptostreptococcales</taxon>
        <taxon>Peptostreptococcaceae</taxon>
        <taxon>Romboutsia</taxon>
    </lineage>
</organism>
<dbReference type="STRING" id="1121325.SAMN04515677_1146"/>
<name>A0A1G9TX81_9FIRM</name>
<accession>A0A1G9TX81</accession>
<dbReference type="EMBL" id="FNGW01000014">
    <property type="protein sequence ID" value="SDM52346.1"/>
    <property type="molecule type" value="Genomic_DNA"/>
</dbReference>
<evidence type="ECO:0000313" key="2">
    <source>
        <dbReference type="EMBL" id="SDM52346.1"/>
    </source>
</evidence>
<gene>
    <name evidence="2" type="ORF">SAMN04515677_1146</name>
</gene>
<evidence type="ECO:0000256" key="1">
    <source>
        <dbReference type="SAM" id="SignalP"/>
    </source>
</evidence>
<proteinExistence type="predicted"/>
<reference evidence="2 3" key="1">
    <citation type="submission" date="2016-10" db="EMBL/GenBank/DDBJ databases">
        <authorList>
            <person name="de Groot N.N."/>
        </authorList>
    </citation>
    <scope>NUCLEOTIDE SEQUENCE [LARGE SCALE GENOMIC DNA]</scope>
    <source>
        <strain evidence="2 3">DSM 797</strain>
    </source>
</reference>
<feature type="signal peptide" evidence="1">
    <location>
        <begin position="1"/>
        <end position="19"/>
    </location>
</feature>
<sequence>MKKTLILVLITMITLSLTACNSKTKVQEDGKNIEINNSVKGDEAIWDKYSECIKLTSNDLIPTYFEVLSYDEVTTKEIFIERINYTREICTDLLDKISVFEKDIDNSSFKDAVILLKNMAINIDNSSDEIVASLEEKNQSKLNSSLEKYINAVLPSLTKELNNSMYLAKNEVFGLKEEVPEIEEYDVSGIIKEAKNHYSSLAIDGTIKLAEGNVDSTSNSNRKFTIKHGEFLSSNITEDILVIKTKIEPNLNNKLTISQNEFNVEDIIKNQGGDQFNEIQYWAVADMEDGSESKVISFTLDKNLIDSVKSGNTPANQIIDKSSDVWVLPSLKN</sequence>
<protein>
    <recommendedName>
        <fullName evidence="4">Lipoprotein</fullName>
    </recommendedName>
</protein>
<dbReference type="AlphaFoldDB" id="A0A1G9TX81"/>